<name>A0A7E4W382_PANRE</name>
<evidence type="ECO:0000313" key="2">
    <source>
        <dbReference type="WBParaSite" id="Pan_g6275.t1"/>
    </source>
</evidence>
<reference evidence="2" key="2">
    <citation type="submission" date="2020-10" db="UniProtKB">
        <authorList>
            <consortium name="WormBaseParasite"/>
        </authorList>
    </citation>
    <scope>IDENTIFICATION</scope>
</reference>
<evidence type="ECO:0000313" key="1">
    <source>
        <dbReference type="Proteomes" id="UP000492821"/>
    </source>
</evidence>
<organism evidence="1 2">
    <name type="scientific">Panagrellus redivivus</name>
    <name type="common">Microworm</name>
    <dbReference type="NCBI Taxonomy" id="6233"/>
    <lineage>
        <taxon>Eukaryota</taxon>
        <taxon>Metazoa</taxon>
        <taxon>Ecdysozoa</taxon>
        <taxon>Nematoda</taxon>
        <taxon>Chromadorea</taxon>
        <taxon>Rhabditida</taxon>
        <taxon>Tylenchina</taxon>
        <taxon>Panagrolaimomorpha</taxon>
        <taxon>Panagrolaimoidea</taxon>
        <taxon>Panagrolaimidae</taxon>
        <taxon>Panagrellus</taxon>
    </lineage>
</organism>
<dbReference type="WBParaSite" id="Pan_g6275.t1">
    <property type="protein sequence ID" value="Pan_g6275.t1"/>
    <property type="gene ID" value="Pan_g6275"/>
</dbReference>
<accession>A0A7E4W382</accession>
<dbReference type="Proteomes" id="UP000492821">
    <property type="component" value="Unassembled WGS sequence"/>
</dbReference>
<sequence>MRIGGLNLIPLKMLADICDVVQAVHLLQSKDPQVIAVAKSTLQRDVKQHIKQPPTMELTQEYLNASTEGLFAPPFVSRNDNTSTLRVATYMTTDSSS</sequence>
<keyword evidence="1" id="KW-1185">Reference proteome</keyword>
<dbReference type="AlphaFoldDB" id="A0A7E4W382"/>
<reference evidence="1" key="1">
    <citation type="journal article" date="2013" name="Genetics">
        <title>The draft genome and transcriptome of Panagrellus redivivus are shaped by the harsh demands of a free-living lifestyle.</title>
        <authorList>
            <person name="Srinivasan J."/>
            <person name="Dillman A.R."/>
            <person name="Macchietto M.G."/>
            <person name="Heikkinen L."/>
            <person name="Lakso M."/>
            <person name="Fracchia K.M."/>
            <person name="Antoshechkin I."/>
            <person name="Mortazavi A."/>
            <person name="Wong G."/>
            <person name="Sternberg P.W."/>
        </authorList>
    </citation>
    <scope>NUCLEOTIDE SEQUENCE [LARGE SCALE GENOMIC DNA]</scope>
    <source>
        <strain evidence="1">MT8872</strain>
    </source>
</reference>
<proteinExistence type="predicted"/>
<protein>
    <submittedName>
        <fullName evidence="2">Uncharacterized protein</fullName>
    </submittedName>
</protein>